<dbReference type="AlphaFoldDB" id="A0AA38FRI2"/>
<comment type="caution">
    <text evidence="2">The sequence shown here is derived from an EMBL/GenBank/DDBJ whole genome shotgun (WGS) entry which is preliminary data.</text>
</comment>
<reference evidence="2 3" key="1">
    <citation type="journal article" date="2021" name="Nat. Plants">
        <title>The Taxus genome provides insights into paclitaxel biosynthesis.</title>
        <authorList>
            <person name="Xiong X."/>
            <person name="Gou J."/>
            <person name="Liao Q."/>
            <person name="Li Y."/>
            <person name="Zhou Q."/>
            <person name="Bi G."/>
            <person name="Li C."/>
            <person name="Du R."/>
            <person name="Wang X."/>
            <person name="Sun T."/>
            <person name="Guo L."/>
            <person name="Liang H."/>
            <person name="Lu P."/>
            <person name="Wu Y."/>
            <person name="Zhang Z."/>
            <person name="Ro D.K."/>
            <person name="Shang Y."/>
            <person name="Huang S."/>
            <person name="Yan J."/>
        </authorList>
    </citation>
    <scope>NUCLEOTIDE SEQUENCE [LARGE SCALE GENOMIC DNA]</scope>
    <source>
        <strain evidence="2">Ta-2019</strain>
    </source>
</reference>
<name>A0AA38FRI2_TAXCH</name>
<evidence type="ECO:0000313" key="2">
    <source>
        <dbReference type="EMBL" id="KAH9308459.1"/>
    </source>
</evidence>
<protein>
    <submittedName>
        <fullName evidence="2">Uncharacterized protein</fullName>
    </submittedName>
</protein>
<keyword evidence="3" id="KW-1185">Reference proteome</keyword>
<evidence type="ECO:0000256" key="1">
    <source>
        <dbReference type="SAM" id="MobiDB-lite"/>
    </source>
</evidence>
<feature type="non-terminal residue" evidence="2">
    <location>
        <position position="1"/>
    </location>
</feature>
<dbReference type="EMBL" id="JAHRHJ020000007">
    <property type="protein sequence ID" value="KAH9308459.1"/>
    <property type="molecule type" value="Genomic_DNA"/>
</dbReference>
<proteinExistence type="predicted"/>
<sequence>SADTQDFGLVSGSGEGYTIGSGMLSQTIGAQFNGTLGTLGATASGPLLAAGGSRGGTNGIGGTGPGGSGGSSG</sequence>
<accession>A0AA38FRI2</accession>
<feature type="non-terminal residue" evidence="2">
    <location>
        <position position="73"/>
    </location>
</feature>
<organism evidence="2 3">
    <name type="scientific">Taxus chinensis</name>
    <name type="common">Chinese yew</name>
    <name type="synonym">Taxus wallichiana var. chinensis</name>
    <dbReference type="NCBI Taxonomy" id="29808"/>
    <lineage>
        <taxon>Eukaryota</taxon>
        <taxon>Viridiplantae</taxon>
        <taxon>Streptophyta</taxon>
        <taxon>Embryophyta</taxon>
        <taxon>Tracheophyta</taxon>
        <taxon>Spermatophyta</taxon>
        <taxon>Pinopsida</taxon>
        <taxon>Pinidae</taxon>
        <taxon>Conifers II</taxon>
        <taxon>Cupressales</taxon>
        <taxon>Taxaceae</taxon>
        <taxon>Taxus</taxon>
    </lineage>
</organism>
<feature type="compositionally biased region" description="Gly residues" evidence="1">
    <location>
        <begin position="52"/>
        <end position="73"/>
    </location>
</feature>
<gene>
    <name evidence="2" type="ORF">KI387_036370</name>
</gene>
<evidence type="ECO:0000313" key="3">
    <source>
        <dbReference type="Proteomes" id="UP000824469"/>
    </source>
</evidence>
<feature type="region of interest" description="Disordered" evidence="1">
    <location>
        <begin position="47"/>
        <end position="73"/>
    </location>
</feature>
<dbReference type="Proteomes" id="UP000824469">
    <property type="component" value="Unassembled WGS sequence"/>
</dbReference>